<dbReference type="PANTHER" id="PTHR31388">
    <property type="entry name" value="PEROXIDASE 72-RELATED"/>
    <property type="match status" value="1"/>
</dbReference>
<feature type="binding site" evidence="11">
    <location>
        <position position="74"/>
    </location>
    <ligand>
        <name>Ca(2+)</name>
        <dbReference type="ChEBI" id="CHEBI:29108"/>
        <label>1</label>
    </ligand>
</feature>
<sequence>MSSFWVSLMLSLCLVATIFGASNAQLSSSFYDTTCPNASSIVRGVTEQAAQSDVRIGAKLIRLHFHDCFVDGCDGSILLDNGNGILSEKEALQQMDFRWWMTLKQLWRMSVPGLSLVLTF</sequence>
<dbReference type="PROSITE" id="PS00436">
    <property type="entry name" value="PEROXIDASE_2"/>
    <property type="match status" value="1"/>
</dbReference>
<dbReference type="GO" id="GO:0046872">
    <property type="term" value="F:metal ion binding"/>
    <property type="evidence" value="ECO:0007669"/>
    <property type="project" value="UniProtKB-KW"/>
</dbReference>
<keyword evidence="7 11" id="KW-0479">Metal-binding</keyword>
<comment type="cofactor">
    <cofactor evidence="11">
        <name>Ca(2+)</name>
        <dbReference type="ChEBI" id="CHEBI:29108"/>
    </cofactor>
    <text evidence="11">Binds 2 calcium ions per subunit.</text>
</comment>
<evidence type="ECO:0000256" key="9">
    <source>
        <dbReference type="ARBA" id="ARBA00023004"/>
    </source>
</evidence>
<feature type="chain" id="PRO_5041954854" description="peroxidase" evidence="15">
    <location>
        <begin position="25"/>
        <end position="120"/>
    </location>
</feature>
<dbReference type="EMBL" id="JAWXYG010000008">
    <property type="protein sequence ID" value="KAK4265680.1"/>
    <property type="molecule type" value="Genomic_DNA"/>
</dbReference>
<feature type="signal peptide" evidence="15">
    <location>
        <begin position="1"/>
        <end position="24"/>
    </location>
</feature>
<evidence type="ECO:0000313" key="18">
    <source>
        <dbReference type="Proteomes" id="UP001293593"/>
    </source>
</evidence>
<keyword evidence="11" id="KW-0106">Calcium</keyword>
<feature type="binding site" evidence="11">
    <location>
        <position position="67"/>
    </location>
    <ligand>
        <name>Ca(2+)</name>
        <dbReference type="ChEBI" id="CHEBI:29108"/>
        <label>1</label>
    </ligand>
</feature>
<evidence type="ECO:0000259" key="16">
    <source>
        <dbReference type="PROSITE" id="PS50873"/>
    </source>
</evidence>
<dbReference type="PANTHER" id="PTHR31388:SF147">
    <property type="entry name" value="PEROXIDASE 58"/>
    <property type="match status" value="1"/>
</dbReference>
<evidence type="ECO:0000256" key="15">
    <source>
        <dbReference type="SAM" id="SignalP"/>
    </source>
</evidence>
<evidence type="ECO:0000256" key="11">
    <source>
        <dbReference type="PIRSR" id="PIRSR600823-3"/>
    </source>
</evidence>
<keyword evidence="15" id="KW-0732">Signal</keyword>
<dbReference type="AlphaFoldDB" id="A0AAE1J8E5"/>
<protein>
    <recommendedName>
        <fullName evidence="4">peroxidase</fullName>
        <ecNumber evidence="4">1.11.1.7</ecNumber>
    </recommendedName>
</protein>
<comment type="cofactor">
    <cofactor evidence="2">
        <name>heme b</name>
        <dbReference type="ChEBI" id="CHEBI:60344"/>
    </cofactor>
</comment>
<dbReference type="Proteomes" id="UP001293593">
    <property type="component" value="Unassembled WGS sequence"/>
</dbReference>
<dbReference type="PRINTS" id="PR00461">
    <property type="entry name" value="PLPEROXIDASE"/>
</dbReference>
<dbReference type="GO" id="GO:0006979">
    <property type="term" value="P:response to oxidative stress"/>
    <property type="evidence" value="ECO:0007669"/>
    <property type="project" value="InterPro"/>
</dbReference>
<evidence type="ECO:0000256" key="8">
    <source>
        <dbReference type="ARBA" id="ARBA00023002"/>
    </source>
</evidence>
<dbReference type="PROSITE" id="PS50873">
    <property type="entry name" value="PEROXIDASE_4"/>
    <property type="match status" value="1"/>
</dbReference>
<dbReference type="InterPro" id="IPR000823">
    <property type="entry name" value="Peroxidase_pln"/>
</dbReference>
<comment type="similarity">
    <text evidence="14">Belongs to the peroxidase family.</text>
</comment>
<dbReference type="GO" id="GO:0020037">
    <property type="term" value="F:heme binding"/>
    <property type="evidence" value="ECO:0007669"/>
    <property type="project" value="InterPro"/>
</dbReference>
<evidence type="ECO:0000256" key="13">
    <source>
        <dbReference type="PIRSR" id="PIRSR600823-5"/>
    </source>
</evidence>
<reference evidence="17" key="1">
    <citation type="submission" date="2023-10" db="EMBL/GenBank/DDBJ databases">
        <title>Chromosome-level genome of the transformable northern wattle, Acacia crassicarpa.</title>
        <authorList>
            <person name="Massaro I."/>
            <person name="Sinha N.R."/>
            <person name="Poethig S."/>
            <person name="Leichty A.R."/>
        </authorList>
    </citation>
    <scope>NUCLEOTIDE SEQUENCE</scope>
    <source>
        <strain evidence="17">Acra3RX</strain>
        <tissue evidence="17">Leaf</tissue>
    </source>
</reference>
<proteinExistence type="inferred from homology"/>
<organism evidence="17 18">
    <name type="scientific">Acacia crassicarpa</name>
    <name type="common">northern wattle</name>
    <dbReference type="NCBI Taxonomy" id="499986"/>
    <lineage>
        <taxon>Eukaryota</taxon>
        <taxon>Viridiplantae</taxon>
        <taxon>Streptophyta</taxon>
        <taxon>Embryophyta</taxon>
        <taxon>Tracheophyta</taxon>
        <taxon>Spermatophyta</taxon>
        <taxon>Magnoliopsida</taxon>
        <taxon>eudicotyledons</taxon>
        <taxon>Gunneridae</taxon>
        <taxon>Pentapetalae</taxon>
        <taxon>rosids</taxon>
        <taxon>fabids</taxon>
        <taxon>Fabales</taxon>
        <taxon>Fabaceae</taxon>
        <taxon>Caesalpinioideae</taxon>
        <taxon>mimosoid clade</taxon>
        <taxon>Acacieae</taxon>
        <taxon>Acacia</taxon>
    </lineage>
</organism>
<dbReference type="Gene3D" id="1.10.520.10">
    <property type="match status" value="1"/>
</dbReference>
<evidence type="ECO:0000256" key="6">
    <source>
        <dbReference type="ARBA" id="ARBA00022617"/>
    </source>
</evidence>
<keyword evidence="13" id="KW-1015">Disulfide bond</keyword>
<evidence type="ECO:0000256" key="4">
    <source>
        <dbReference type="ARBA" id="ARBA00012313"/>
    </source>
</evidence>
<evidence type="ECO:0000256" key="10">
    <source>
        <dbReference type="PIRSR" id="PIRSR600823-1"/>
    </source>
</evidence>
<evidence type="ECO:0000256" key="5">
    <source>
        <dbReference type="ARBA" id="ARBA00022559"/>
    </source>
</evidence>
<feature type="domain" description="Plant heme peroxidase family profile" evidence="16">
    <location>
        <begin position="25"/>
        <end position="120"/>
    </location>
</feature>
<evidence type="ECO:0000256" key="14">
    <source>
        <dbReference type="RuleBase" id="RU004241"/>
    </source>
</evidence>
<dbReference type="GO" id="GO:0140825">
    <property type="term" value="F:lactoperoxidase activity"/>
    <property type="evidence" value="ECO:0007669"/>
    <property type="project" value="UniProtKB-EC"/>
</dbReference>
<comment type="catalytic activity">
    <reaction evidence="1">
        <text>2 a phenolic donor + H2O2 = 2 a phenolic radical donor + 2 H2O</text>
        <dbReference type="Rhea" id="RHEA:56136"/>
        <dbReference type="ChEBI" id="CHEBI:15377"/>
        <dbReference type="ChEBI" id="CHEBI:16240"/>
        <dbReference type="ChEBI" id="CHEBI:139520"/>
        <dbReference type="ChEBI" id="CHEBI:139521"/>
        <dbReference type="EC" id="1.11.1.7"/>
    </reaction>
</comment>
<evidence type="ECO:0000256" key="12">
    <source>
        <dbReference type="PIRSR" id="PIRSR600823-4"/>
    </source>
</evidence>
<comment type="caution">
    <text evidence="17">The sequence shown here is derived from an EMBL/GenBank/DDBJ whole genome shotgun (WGS) entry which is preliminary data.</text>
</comment>
<dbReference type="EC" id="1.11.1.7" evidence="4"/>
<feature type="binding site" evidence="11">
    <location>
        <position position="70"/>
    </location>
    <ligand>
        <name>Ca(2+)</name>
        <dbReference type="ChEBI" id="CHEBI:29108"/>
        <label>1</label>
    </ligand>
</feature>
<dbReference type="InterPro" id="IPR010255">
    <property type="entry name" value="Haem_peroxidase_sf"/>
</dbReference>
<feature type="binding site" evidence="11">
    <location>
        <position position="72"/>
    </location>
    <ligand>
        <name>Ca(2+)</name>
        <dbReference type="ChEBI" id="CHEBI:29108"/>
        <label>1</label>
    </ligand>
</feature>
<comment type="function">
    <text evidence="3">Removal of H(2)O(2), oxidation of toxic reductants, biosynthesis and degradation of lignin, suberization, auxin catabolism, response to environmental stresses such as wounding, pathogen attack and oxidative stress. These functions might be dependent on each isozyme/isoform in each plant tissue.</text>
</comment>
<keyword evidence="18" id="KW-1185">Reference proteome</keyword>
<keyword evidence="5" id="KW-0575">Peroxidase</keyword>
<keyword evidence="8" id="KW-0560">Oxidoreductase</keyword>
<accession>A0AAE1J8E5</accession>
<evidence type="ECO:0000256" key="2">
    <source>
        <dbReference type="ARBA" id="ARBA00001970"/>
    </source>
</evidence>
<evidence type="ECO:0000256" key="1">
    <source>
        <dbReference type="ARBA" id="ARBA00000189"/>
    </source>
</evidence>
<dbReference type="Pfam" id="PF00141">
    <property type="entry name" value="peroxidase"/>
    <property type="match status" value="1"/>
</dbReference>
<feature type="binding site" evidence="11">
    <location>
        <position position="76"/>
    </location>
    <ligand>
        <name>Ca(2+)</name>
        <dbReference type="ChEBI" id="CHEBI:29108"/>
        <label>1</label>
    </ligand>
</feature>
<name>A0AAE1J8E5_9FABA</name>
<feature type="active site" description="Proton acceptor" evidence="10">
    <location>
        <position position="66"/>
    </location>
</feature>
<evidence type="ECO:0000313" key="17">
    <source>
        <dbReference type="EMBL" id="KAK4265680.1"/>
    </source>
</evidence>
<dbReference type="InterPro" id="IPR002016">
    <property type="entry name" value="Haem_peroxidase"/>
</dbReference>
<dbReference type="InterPro" id="IPR019794">
    <property type="entry name" value="Peroxidases_AS"/>
</dbReference>
<feature type="disulfide bond" evidence="13">
    <location>
        <begin position="68"/>
        <end position="73"/>
    </location>
</feature>
<keyword evidence="6" id="KW-0349">Heme</keyword>
<evidence type="ECO:0000256" key="3">
    <source>
        <dbReference type="ARBA" id="ARBA00002322"/>
    </source>
</evidence>
<gene>
    <name evidence="17" type="ORF">QN277_026697</name>
</gene>
<keyword evidence="9" id="KW-0408">Iron</keyword>
<feature type="binding site" evidence="11">
    <location>
        <position position="88"/>
    </location>
    <ligand>
        <name>Ca(2+)</name>
        <dbReference type="ChEBI" id="CHEBI:29108"/>
        <label>1</label>
    </ligand>
</feature>
<feature type="site" description="Transition state stabilizer" evidence="12">
    <location>
        <position position="62"/>
    </location>
</feature>
<dbReference type="SUPFAM" id="SSF48113">
    <property type="entry name" value="Heme-dependent peroxidases"/>
    <property type="match status" value="1"/>
</dbReference>
<evidence type="ECO:0000256" key="7">
    <source>
        <dbReference type="ARBA" id="ARBA00022723"/>
    </source>
</evidence>